<organism evidence="3 4">
    <name type="scientific">Paenibacillus ginsengarvi</name>
    <dbReference type="NCBI Taxonomy" id="400777"/>
    <lineage>
        <taxon>Bacteria</taxon>
        <taxon>Bacillati</taxon>
        <taxon>Bacillota</taxon>
        <taxon>Bacilli</taxon>
        <taxon>Bacillales</taxon>
        <taxon>Paenibacillaceae</taxon>
        <taxon>Paenibacillus</taxon>
    </lineage>
</organism>
<dbReference type="RefSeq" id="WP_120750119.1">
    <property type="nucleotide sequence ID" value="NZ_RBAH01000022.1"/>
</dbReference>
<keyword evidence="4" id="KW-1185">Reference proteome</keyword>
<evidence type="ECO:0000313" key="3">
    <source>
        <dbReference type="EMBL" id="RKN75890.1"/>
    </source>
</evidence>
<dbReference type="Gene3D" id="3.20.20.80">
    <property type="entry name" value="Glycosidases"/>
    <property type="match status" value="1"/>
</dbReference>
<gene>
    <name evidence="3" type="ORF">D7M11_25640</name>
</gene>
<name>A0A3B0BSS5_9BACL</name>
<dbReference type="Gene3D" id="2.60.120.260">
    <property type="entry name" value="Galactose-binding domain-like"/>
    <property type="match status" value="2"/>
</dbReference>
<dbReference type="Gene3D" id="2.60.40.1180">
    <property type="entry name" value="Golgi alpha-mannosidase II"/>
    <property type="match status" value="1"/>
</dbReference>
<sequence>MNQLCRNVRERQYARRMSLILIICLLLQTFGVFTAAAEEGGEGLSSSEVTISFDEYSNISEANLALGGGSSMLSLDSAVYRGDTGKSVKISGRTQLYNRVKLPNAFDGLDMQAGKHYNISMWAKVGASSSVTNGYFFLSVVSYPGTRGPSDPPYYSDPANYKFLVGQDGWTKITLPYMATGSTVYGIAIEQIASGSWTETVPVFHIDDVEIAEVPPPTSKRITFDNASSWQQANVGVGGGQPTWGMSLDNTVVHDVYGGKSLHVAGRTELYNRIKLGDAFTGLDLTPGTQYDLSVYAKVGSASSVKAGYFFISVIDIDGALSGSMSYFNDRANHRTLVTDQDWVRITLPYTVGVDPLYGIAVEQMSLPGYAGVVGDVYFDDVELVKTGVTTEIPPSRLPPKEMQIVVDGKPVVYLSAKPEVKDEVPFLQWSKTLAVLRADVSWNELTKTATAVKNGRTSVITAGESAALVNGSSVTLEAPPYLKDGLLMVPASFVADALEGTVSWESGTKTVTIVSKKVNVIEVDTSEVRQEIWGFGATANGPVYDLKNADTPTQELLLDKMFGMEEGEAGLSIVRLEINPFTKDDPDPGNAQQATILPASGVWDFDTDQHQRWFADEAVSRYPDMRFAGSVWSPPAWMKDNGSAVRGGHLKPEHYDDFAEYLLTWAKKYKEDYGYDVRWLSIQNEPEALMDYASAIYTGQEMGSVVSAVYNAFKTDGIDVGLGAPEGGHLGSSLKLLNQMGPAAVQKLDYIGTHFYTWNTYDAYNYDLRSFNKPLFMMEYSMPSPNDSMMNGGLEVAGQINAAMEQGYSSYLYWLFVTKPAAPTSVALREGLVNLMLDGTYVINKRLYTMGQFSRFIRPGDYNVKAESGNSYVTVTAAKNATTGKAVLVAANSSAEPVTVTISGMTGSAVQVYRTSDMENIASIGSSATGGGSFTYTLAAKSVTTFVE</sequence>
<dbReference type="Pfam" id="PF07833">
    <property type="entry name" value="Cu_amine_oxidN1"/>
    <property type="match status" value="1"/>
</dbReference>
<dbReference type="Pfam" id="PF02057">
    <property type="entry name" value="Glyco_hydro_59"/>
    <property type="match status" value="1"/>
</dbReference>
<dbReference type="AlphaFoldDB" id="A0A3B0BSS5"/>
<dbReference type="Gene3D" id="3.30.457.10">
    <property type="entry name" value="Copper amine oxidase-like, N-terminal domain"/>
    <property type="match status" value="1"/>
</dbReference>
<dbReference type="Proteomes" id="UP000282311">
    <property type="component" value="Unassembled WGS sequence"/>
</dbReference>
<dbReference type="InterPro" id="IPR049161">
    <property type="entry name" value="GH59_cat"/>
</dbReference>
<dbReference type="InterPro" id="IPR036582">
    <property type="entry name" value="Mao_N_sf"/>
</dbReference>
<dbReference type="PANTHER" id="PTHR42767">
    <property type="entry name" value="ENDO-BETA-1,6-GALACTANASE"/>
    <property type="match status" value="1"/>
</dbReference>
<dbReference type="InterPro" id="IPR012854">
    <property type="entry name" value="Cu_amine_oxidase-like_N"/>
</dbReference>
<feature type="domain" description="Glycosyl hydrolase family 59 catalytic" evidence="1">
    <location>
        <begin position="549"/>
        <end position="820"/>
    </location>
</feature>
<evidence type="ECO:0000259" key="2">
    <source>
        <dbReference type="Pfam" id="PF07833"/>
    </source>
</evidence>
<dbReference type="InterPro" id="IPR039743">
    <property type="entry name" value="6GAL/EXGAL"/>
</dbReference>
<dbReference type="SUPFAM" id="SSF51445">
    <property type="entry name" value="(Trans)glycosidases"/>
    <property type="match status" value="1"/>
</dbReference>
<dbReference type="EMBL" id="RBAH01000022">
    <property type="protein sequence ID" value="RKN75890.1"/>
    <property type="molecule type" value="Genomic_DNA"/>
</dbReference>
<dbReference type="InterPro" id="IPR013780">
    <property type="entry name" value="Glyco_hydro_b"/>
</dbReference>
<dbReference type="PANTHER" id="PTHR42767:SF1">
    <property type="entry name" value="ENDO-BETA-1,6-GALACTANASE-LIKE DOMAIN-CONTAINING PROTEIN"/>
    <property type="match status" value="1"/>
</dbReference>
<evidence type="ECO:0000259" key="1">
    <source>
        <dbReference type="Pfam" id="PF02057"/>
    </source>
</evidence>
<protein>
    <submittedName>
        <fullName evidence="3">Uncharacterized protein</fullName>
    </submittedName>
</protein>
<accession>A0A3B0BSS5</accession>
<dbReference type="SUPFAM" id="SSF51011">
    <property type="entry name" value="Glycosyl hydrolase domain"/>
    <property type="match status" value="1"/>
</dbReference>
<dbReference type="InterPro" id="IPR017853">
    <property type="entry name" value="GH"/>
</dbReference>
<dbReference type="OrthoDB" id="9806701at2"/>
<dbReference type="GO" id="GO:0004553">
    <property type="term" value="F:hydrolase activity, hydrolyzing O-glycosyl compounds"/>
    <property type="evidence" value="ECO:0007669"/>
    <property type="project" value="InterPro"/>
</dbReference>
<comment type="caution">
    <text evidence="3">The sequence shown here is derived from an EMBL/GenBank/DDBJ whole genome shotgun (WGS) entry which is preliminary data.</text>
</comment>
<evidence type="ECO:0000313" key="4">
    <source>
        <dbReference type="Proteomes" id="UP000282311"/>
    </source>
</evidence>
<proteinExistence type="predicted"/>
<reference evidence="3 4" key="1">
    <citation type="journal article" date="2007" name="Int. J. Syst. Evol. Microbiol.">
        <title>Paenibacillus ginsengarvi sp. nov., isolated from soil from ginseng cultivation.</title>
        <authorList>
            <person name="Yoon M.H."/>
            <person name="Ten L.N."/>
            <person name="Im W.T."/>
        </authorList>
    </citation>
    <scope>NUCLEOTIDE SEQUENCE [LARGE SCALE GENOMIC DNA]</scope>
    <source>
        <strain evidence="3 4">KCTC 13059</strain>
    </source>
</reference>
<dbReference type="SUPFAM" id="SSF55383">
    <property type="entry name" value="Copper amine oxidase, domain N"/>
    <property type="match status" value="1"/>
</dbReference>
<feature type="domain" description="Copper amine oxidase-like N-terminal" evidence="2">
    <location>
        <begin position="406"/>
        <end position="514"/>
    </location>
</feature>